<keyword evidence="4 5" id="KW-0472">Membrane</keyword>
<feature type="transmembrane region" description="Helical" evidence="5">
    <location>
        <begin position="175"/>
        <end position="197"/>
    </location>
</feature>
<sequence>MLLPFAALIFGLGLLVWSADRFIDGAAATANHFGMPTLLVGMLVVGFGTSAPEMVVSAMSALEGSPGIALGNAYGSNITNIALILGITALVAPVQVDSGILKKELPVLIGVTALSAILIYNLEISRMDAVILLAVFTIVFGWTIINALKAKKDDRLAQEMEAEVASHKLPFGKALFWLIAGLILLVIASQLLVWGAVALAKAFGVSDLLIGLTIVAIGTSLPELASSIAAARKGEHDIAFGNVIGSNMFNTLMVVGIAGALHPMEVPAEVLTRDMVVMGLLTIALVVLGYDRHNHKQGRICRRRGGLLLATYVAYTGLLVAEAVAA</sequence>
<keyword evidence="8" id="KW-1185">Reference proteome</keyword>
<dbReference type="GO" id="GO:0008273">
    <property type="term" value="F:calcium, potassium:sodium antiporter activity"/>
    <property type="evidence" value="ECO:0007669"/>
    <property type="project" value="TreeGrafter"/>
</dbReference>
<feature type="transmembrane region" description="Helical" evidence="5">
    <location>
        <begin position="74"/>
        <end position="93"/>
    </location>
</feature>
<dbReference type="Proteomes" id="UP001217500">
    <property type="component" value="Chromosome"/>
</dbReference>
<dbReference type="NCBIfam" id="TIGR00367">
    <property type="entry name" value="calcium/sodium antiporter"/>
    <property type="match status" value="1"/>
</dbReference>
<feature type="transmembrane region" description="Helical" evidence="5">
    <location>
        <begin position="129"/>
        <end position="148"/>
    </location>
</feature>
<evidence type="ECO:0000256" key="5">
    <source>
        <dbReference type="SAM" id="Phobius"/>
    </source>
</evidence>
<feature type="transmembrane region" description="Helical" evidence="5">
    <location>
        <begin position="105"/>
        <end position="123"/>
    </location>
</feature>
<evidence type="ECO:0000256" key="3">
    <source>
        <dbReference type="ARBA" id="ARBA00022989"/>
    </source>
</evidence>
<dbReference type="KEGG" id="gso:PH603_16360"/>
<feature type="domain" description="Sodium/calcium exchanger membrane region" evidence="6">
    <location>
        <begin position="5"/>
        <end position="139"/>
    </location>
</feature>
<accession>A0AAE9XPZ3</accession>
<evidence type="ECO:0000313" key="8">
    <source>
        <dbReference type="Proteomes" id="UP001217500"/>
    </source>
</evidence>
<dbReference type="RefSeq" id="WP_289503831.1">
    <property type="nucleotide sequence ID" value="NZ_CP116805.1"/>
</dbReference>
<keyword evidence="2 5" id="KW-0812">Transmembrane</keyword>
<evidence type="ECO:0000256" key="2">
    <source>
        <dbReference type="ARBA" id="ARBA00022692"/>
    </source>
</evidence>
<gene>
    <name evidence="7" type="ORF">PH603_16360</name>
</gene>
<evidence type="ECO:0000256" key="4">
    <source>
        <dbReference type="ARBA" id="ARBA00023136"/>
    </source>
</evidence>
<evidence type="ECO:0000313" key="7">
    <source>
        <dbReference type="EMBL" id="WCL54112.1"/>
    </source>
</evidence>
<evidence type="ECO:0000256" key="1">
    <source>
        <dbReference type="ARBA" id="ARBA00004141"/>
    </source>
</evidence>
<name>A0AAE9XPZ3_9PROT</name>
<feature type="transmembrane region" description="Helical" evidence="5">
    <location>
        <begin position="275"/>
        <end position="293"/>
    </location>
</feature>
<dbReference type="Pfam" id="PF01699">
    <property type="entry name" value="Na_Ca_ex"/>
    <property type="match status" value="2"/>
</dbReference>
<dbReference type="GO" id="GO:0005886">
    <property type="term" value="C:plasma membrane"/>
    <property type="evidence" value="ECO:0007669"/>
    <property type="project" value="TreeGrafter"/>
</dbReference>
<dbReference type="PANTHER" id="PTHR10846">
    <property type="entry name" value="SODIUM/POTASSIUM/CALCIUM EXCHANGER"/>
    <property type="match status" value="1"/>
</dbReference>
<dbReference type="GO" id="GO:0005262">
    <property type="term" value="F:calcium channel activity"/>
    <property type="evidence" value="ECO:0007669"/>
    <property type="project" value="TreeGrafter"/>
</dbReference>
<protein>
    <submittedName>
        <fullName evidence="7">Calcium/sodium antiporter</fullName>
    </submittedName>
</protein>
<keyword evidence="3 5" id="KW-1133">Transmembrane helix</keyword>
<dbReference type="Gene3D" id="1.20.1420.30">
    <property type="entry name" value="NCX, central ion-binding region"/>
    <property type="match status" value="1"/>
</dbReference>
<dbReference type="PANTHER" id="PTHR10846:SF8">
    <property type="entry name" value="INNER MEMBRANE PROTEIN YRBG"/>
    <property type="match status" value="1"/>
</dbReference>
<dbReference type="GO" id="GO:0006874">
    <property type="term" value="P:intracellular calcium ion homeostasis"/>
    <property type="evidence" value="ECO:0007669"/>
    <property type="project" value="TreeGrafter"/>
</dbReference>
<dbReference type="InterPro" id="IPR004837">
    <property type="entry name" value="NaCa_Exmemb"/>
</dbReference>
<dbReference type="AlphaFoldDB" id="A0AAE9XPZ3"/>
<dbReference type="InterPro" id="IPR004481">
    <property type="entry name" value="K/Na/Ca-exchanger"/>
</dbReference>
<feature type="transmembrane region" description="Helical" evidence="5">
    <location>
        <begin position="243"/>
        <end position="263"/>
    </location>
</feature>
<organism evidence="7 8">
    <name type="scientific">Gimibacter soli</name>
    <dbReference type="NCBI Taxonomy" id="3024400"/>
    <lineage>
        <taxon>Bacteria</taxon>
        <taxon>Pseudomonadati</taxon>
        <taxon>Pseudomonadota</taxon>
        <taxon>Alphaproteobacteria</taxon>
        <taxon>Kordiimonadales</taxon>
        <taxon>Temperatibacteraceae</taxon>
        <taxon>Gimibacter</taxon>
    </lineage>
</organism>
<evidence type="ECO:0000259" key="6">
    <source>
        <dbReference type="Pfam" id="PF01699"/>
    </source>
</evidence>
<comment type="subcellular location">
    <subcellularLocation>
        <location evidence="1">Membrane</location>
        <topology evidence="1">Multi-pass membrane protein</topology>
    </subcellularLocation>
</comment>
<dbReference type="InterPro" id="IPR044880">
    <property type="entry name" value="NCX_ion-bd_dom_sf"/>
</dbReference>
<reference evidence="7" key="1">
    <citation type="submission" date="2023-01" db="EMBL/GenBank/DDBJ databases">
        <title>The genome sequence of Kordiimonadaceae bacterium 6D33.</title>
        <authorList>
            <person name="Liu Y."/>
        </authorList>
    </citation>
    <scope>NUCLEOTIDE SEQUENCE</scope>
    <source>
        <strain evidence="7">6D33</strain>
    </source>
</reference>
<proteinExistence type="predicted"/>
<feature type="domain" description="Sodium/calcium exchanger membrane region" evidence="6">
    <location>
        <begin position="174"/>
        <end position="319"/>
    </location>
</feature>
<dbReference type="EMBL" id="CP116805">
    <property type="protein sequence ID" value="WCL54112.1"/>
    <property type="molecule type" value="Genomic_DNA"/>
</dbReference>
<feature type="transmembrane region" description="Helical" evidence="5">
    <location>
        <begin position="305"/>
        <end position="325"/>
    </location>
</feature>